<feature type="region of interest" description="Disordered" evidence="2">
    <location>
        <begin position="70"/>
        <end position="112"/>
    </location>
</feature>
<dbReference type="EMBL" id="JAAIUW010000006">
    <property type="protein sequence ID" value="KAF7828378.1"/>
    <property type="molecule type" value="Genomic_DNA"/>
</dbReference>
<evidence type="ECO:0000256" key="2">
    <source>
        <dbReference type="SAM" id="MobiDB-lite"/>
    </source>
</evidence>
<proteinExistence type="predicted"/>
<comment type="caution">
    <text evidence="3">The sequence shown here is derived from an EMBL/GenBank/DDBJ whole genome shotgun (WGS) entry which is preliminary data.</text>
</comment>
<gene>
    <name evidence="3" type="ORF">G2W53_019542</name>
</gene>
<keyword evidence="1" id="KW-0175">Coiled coil</keyword>
<reference evidence="3" key="1">
    <citation type="submission" date="2020-09" db="EMBL/GenBank/DDBJ databases">
        <title>Genome-Enabled Discovery of Anthraquinone Biosynthesis in Senna tora.</title>
        <authorList>
            <person name="Kang S.-H."/>
            <person name="Pandey R.P."/>
            <person name="Lee C.-M."/>
            <person name="Sim J.-S."/>
            <person name="Jeong J.-T."/>
            <person name="Choi B.-S."/>
            <person name="Jung M."/>
            <person name="Ginzburg D."/>
            <person name="Zhao K."/>
            <person name="Won S.Y."/>
            <person name="Oh T.-J."/>
            <person name="Yu Y."/>
            <person name="Kim N.-H."/>
            <person name="Lee O.R."/>
            <person name="Lee T.-H."/>
            <person name="Bashyal P."/>
            <person name="Kim T.-S."/>
            <person name="Lee W.-H."/>
            <person name="Kawkins C."/>
            <person name="Kim C.-K."/>
            <person name="Kim J.S."/>
            <person name="Ahn B.O."/>
            <person name="Rhee S.Y."/>
            <person name="Sohng J.K."/>
        </authorList>
    </citation>
    <scope>NUCLEOTIDE SEQUENCE</scope>
    <source>
        <tissue evidence="3">Leaf</tissue>
    </source>
</reference>
<evidence type="ECO:0000313" key="4">
    <source>
        <dbReference type="Proteomes" id="UP000634136"/>
    </source>
</evidence>
<dbReference type="Proteomes" id="UP000634136">
    <property type="component" value="Unassembled WGS sequence"/>
</dbReference>
<dbReference type="AlphaFoldDB" id="A0A834WPA2"/>
<name>A0A834WPA2_9FABA</name>
<accession>A0A834WPA2</accession>
<feature type="coiled-coil region" evidence="1">
    <location>
        <begin position="137"/>
        <end position="175"/>
    </location>
</feature>
<dbReference type="SUPFAM" id="SSF47072">
    <property type="entry name" value="Cysteine alpha-hairpin motif"/>
    <property type="match status" value="1"/>
</dbReference>
<sequence>MRLAGHCLPLPCTSTTLSWKFLCPPPEANRFLLQHLPPQIGTLLRSNHIMGQFTIQLSTNLISRLVHDAEASKKKTKRTKRKAPVEPPISQSNASEKHVEDDSGSGKPKSVAAPAWPLQPPLFLPVTPPVQSANVELEAIRSVLQESEKIVERLQKQEENMLQEVTQKARDLSDKEYKLPKPKPKPCTAESDACFACYKEHAKDPLKCASLVTNFAECVRRFRQQAGLTEK</sequence>
<organism evidence="3 4">
    <name type="scientific">Senna tora</name>
    <dbReference type="NCBI Taxonomy" id="362788"/>
    <lineage>
        <taxon>Eukaryota</taxon>
        <taxon>Viridiplantae</taxon>
        <taxon>Streptophyta</taxon>
        <taxon>Embryophyta</taxon>
        <taxon>Tracheophyta</taxon>
        <taxon>Spermatophyta</taxon>
        <taxon>Magnoliopsida</taxon>
        <taxon>eudicotyledons</taxon>
        <taxon>Gunneridae</taxon>
        <taxon>Pentapetalae</taxon>
        <taxon>rosids</taxon>
        <taxon>fabids</taxon>
        <taxon>Fabales</taxon>
        <taxon>Fabaceae</taxon>
        <taxon>Caesalpinioideae</taxon>
        <taxon>Cassia clade</taxon>
        <taxon>Senna</taxon>
    </lineage>
</organism>
<evidence type="ECO:0000256" key="1">
    <source>
        <dbReference type="SAM" id="Coils"/>
    </source>
</evidence>
<protein>
    <submittedName>
        <fullName evidence="3">MICOS complex subunit MIC19-like isoform X3</fullName>
    </submittedName>
</protein>
<dbReference type="OrthoDB" id="70030at2759"/>
<dbReference type="PANTHER" id="PTHR47587">
    <property type="entry name" value="OS05G0103500 PROTEIN"/>
    <property type="match status" value="1"/>
</dbReference>
<evidence type="ECO:0000313" key="3">
    <source>
        <dbReference type="EMBL" id="KAF7828378.1"/>
    </source>
</evidence>
<dbReference type="InterPro" id="IPR009069">
    <property type="entry name" value="Cys_alpha_HP_mot_SF"/>
</dbReference>
<keyword evidence="4" id="KW-1185">Reference proteome</keyword>
<dbReference type="PANTHER" id="PTHR47587:SF2">
    <property type="entry name" value="OS05G0103500 PROTEIN"/>
    <property type="match status" value="1"/>
</dbReference>